<proteinExistence type="predicted"/>
<protein>
    <submittedName>
        <fullName evidence="3">Group II intron reverse transcriptase/maturase</fullName>
    </submittedName>
</protein>
<dbReference type="PANTHER" id="PTHR34047:SF8">
    <property type="entry name" value="PROTEIN YKFC"/>
    <property type="match status" value="1"/>
</dbReference>
<organism evidence="3 4">
    <name type="scientific">Acrocarpospora macrocephala</name>
    <dbReference type="NCBI Taxonomy" id="150177"/>
    <lineage>
        <taxon>Bacteria</taxon>
        <taxon>Bacillati</taxon>
        <taxon>Actinomycetota</taxon>
        <taxon>Actinomycetes</taxon>
        <taxon>Streptosporangiales</taxon>
        <taxon>Streptosporangiaceae</taxon>
        <taxon>Acrocarpospora</taxon>
    </lineage>
</organism>
<accession>A0A5M3WTT6</accession>
<dbReference type="InterPro" id="IPR043502">
    <property type="entry name" value="DNA/RNA_pol_sf"/>
</dbReference>
<dbReference type="Proteomes" id="UP000331127">
    <property type="component" value="Unassembled WGS sequence"/>
</dbReference>
<dbReference type="GO" id="GO:0003964">
    <property type="term" value="F:RNA-directed DNA polymerase activity"/>
    <property type="evidence" value="ECO:0007669"/>
    <property type="project" value="UniProtKB-KW"/>
</dbReference>
<comment type="caution">
    <text evidence="3">The sequence shown here is derived from an EMBL/GenBank/DDBJ whole genome shotgun (WGS) entry which is preliminary data.</text>
</comment>
<dbReference type="OrthoDB" id="1550386at2"/>
<dbReference type="PROSITE" id="PS50878">
    <property type="entry name" value="RT_POL"/>
    <property type="match status" value="1"/>
</dbReference>
<dbReference type="InterPro" id="IPR030931">
    <property type="entry name" value="Group_II_RT_mat"/>
</dbReference>
<keyword evidence="4" id="KW-1185">Reference proteome</keyword>
<keyword evidence="3" id="KW-0808">Transferase</keyword>
<keyword evidence="3" id="KW-0548">Nucleotidyltransferase</keyword>
<dbReference type="AlphaFoldDB" id="A0A5M3WTT6"/>
<dbReference type="Pfam" id="PF00078">
    <property type="entry name" value="RVT_1"/>
    <property type="match status" value="1"/>
</dbReference>
<keyword evidence="3" id="KW-0695">RNA-directed DNA polymerase</keyword>
<dbReference type="PANTHER" id="PTHR34047">
    <property type="entry name" value="NUCLEAR INTRON MATURASE 1, MITOCHONDRIAL-RELATED"/>
    <property type="match status" value="1"/>
</dbReference>
<evidence type="ECO:0000256" key="1">
    <source>
        <dbReference type="SAM" id="MobiDB-lite"/>
    </source>
</evidence>
<sequence>MPKDAPPNGDAWPDEVPMGPRRRVSEMQAKLHRWAVADPGRRFDDLFNFVYDPATLIMAFDRVAGNRGANTPGVDGLTVAGVEERLGVPGFLDDLRAAVKDGSFRPLPVRERKIPKPGGSGKVRVLGIPRLADRVVQAALKLVLEPIFEADFEPVSYGFRPRRRPHDAIAEIHHFGTRGYRWVLDADIEAAFDNLSHSFAMDRVRARVKDKRVLALVKAFLKAGVLTEAGEYQDSHTGTPQGGILSPLIFNIALSALDEHVMAPWKNDGPMSTSGKRAYRRSKSRPTWRIIRFADDFVILVHGSREDTQALREDVAQVLTPMGVRLSPAKTQVVHMSDGFDFLGFRIRWKRKRGTDKWYVYTFIADRPVRTLRAKIRTLTHKTSQWDLASILTQLGQIMRGWASYFKHAVAKHTFSKLDDFTFWRLAHLLRARHRWNWGQLRRHLTAATGRWRIAAGGIEFFRIERVTVSRYTYRGNKIPSPWPTTNPA</sequence>
<dbReference type="NCBIfam" id="TIGR04416">
    <property type="entry name" value="group_II_RT_mat"/>
    <property type="match status" value="1"/>
</dbReference>
<reference evidence="3 4" key="1">
    <citation type="submission" date="2019-10" db="EMBL/GenBank/DDBJ databases">
        <title>Whole genome shotgun sequence of Acrocarpospora macrocephala NBRC 16266.</title>
        <authorList>
            <person name="Ichikawa N."/>
            <person name="Kimura A."/>
            <person name="Kitahashi Y."/>
            <person name="Komaki H."/>
            <person name="Oguchi A."/>
        </authorList>
    </citation>
    <scope>NUCLEOTIDE SEQUENCE [LARGE SCALE GENOMIC DNA]</scope>
    <source>
        <strain evidence="3 4">NBRC 16266</strain>
    </source>
</reference>
<evidence type="ECO:0000259" key="2">
    <source>
        <dbReference type="PROSITE" id="PS50878"/>
    </source>
</evidence>
<dbReference type="CDD" id="cd01651">
    <property type="entry name" value="RT_G2_intron"/>
    <property type="match status" value="1"/>
</dbReference>
<dbReference type="Pfam" id="PF08388">
    <property type="entry name" value="GIIM"/>
    <property type="match status" value="1"/>
</dbReference>
<evidence type="ECO:0000313" key="3">
    <source>
        <dbReference type="EMBL" id="GES12847.1"/>
    </source>
</evidence>
<dbReference type="EMBL" id="BLAE01000040">
    <property type="protein sequence ID" value="GES12847.1"/>
    <property type="molecule type" value="Genomic_DNA"/>
</dbReference>
<dbReference type="InterPro" id="IPR000477">
    <property type="entry name" value="RT_dom"/>
</dbReference>
<gene>
    <name evidence="3" type="ORF">Amac_064440</name>
</gene>
<dbReference type="InterPro" id="IPR051083">
    <property type="entry name" value="GrpII_Intron_Splice-Mob/Def"/>
</dbReference>
<feature type="domain" description="Reverse transcriptase" evidence="2">
    <location>
        <begin position="95"/>
        <end position="347"/>
    </location>
</feature>
<evidence type="ECO:0000313" key="4">
    <source>
        <dbReference type="Proteomes" id="UP000331127"/>
    </source>
</evidence>
<dbReference type="InterPro" id="IPR013597">
    <property type="entry name" value="Mat_intron_G2"/>
</dbReference>
<feature type="region of interest" description="Disordered" evidence="1">
    <location>
        <begin position="1"/>
        <end position="20"/>
    </location>
</feature>
<dbReference type="SUPFAM" id="SSF56672">
    <property type="entry name" value="DNA/RNA polymerases"/>
    <property type="match status" value="1"/>
</dbReference>
<name>A0A5M3WTT6_9ACTN</name>